<dbReference type="EMBL" id="JANBPW010003881">
    <property type="protein sequence ID" value="KAJ1936444.1"/>
    <property type="molecule type" value="Genomic_DNA"/>
</dbReference>
<gene>
    <name evidence="1" type="ORF">FBU59_005051</name>
</gene>
<sequence>LFWEDRRQDFVRGFSSMFGSQVNKLLFGRRRRDTEASENGVPQKRQRNESASSRLDSASVEE</sequence>
<comment type="caution">
    <text evidence="1">The sequence shown here is derived from an EMBL/GenBank/DDBJ whole genome shotgun (WGS) entry which is preliminary data.</text>
</comment>
<name>A0ACC1J423_9FUNG</name>
<reference evidence="1" key="1">
    <citation type="submission" date="2022-07" db="EMBL/GenBank/DDBJ databases">
        <title>Phylogenomic reconstructions and comparative analyses of Kickxellomycotina fungi.</title>
        <authorList>
            <person name="Reynolds N.K."/>
            <person name="Stajich J.E."/>
            <person name="Barry K."/>
            <person name="Grigoriev I.V."/>
            <person name="Crous P."/>
            <person name="Smith M.E."/>
        </authorList>
    </citation>
    <scope>NUCLEOTIDE SEQUENCE</scope>
    <source>
        <strain evidence="1">NRRL 5244</strain>
    </source>
</reference>
<dbReference type="Proteomes" id="UP001150603">
    <property type="component" value="Unassembled WGS sequence"/>
</dbReference>
<evidence type="ECO:0000313" key="1">
    <source>
        <dbReference type="EMBL" id="KAJ1936444.1"/>
    </source>
</evidence>
<feature type="non-terminal residue" evidence="1">
    <location>
        <position position="1"/>
    </location>
</feature>
<organism evidence="1 2">
    <name type="scientific">Linderina macrospora</name>
    <dbReference type="NCBI Taxonomy" id="4868"/>
    <lineage>
        <taxon>Eukaryota</taxon>
        <taxon>Fungi</taxon>
        <taxon>Fungi incertae sedis</taxon>
        <taxon>Zoopagomycota</taxon>
        <taxon>Kickxellomycotina</taxon>
        <taxon>Kickxellomycetes</taxon>
        <taxon>Kickxellales</taxon>
        <taxon>Kickxellaceae</taxon>
        <taxon>Linderina</taxon>
    </lineage>
</organism>
<evidence type="ECO:0000313" key="2">
    <source>
        <dbReference type="Proteomes" id="UP001150603"/>
    </source>
</evidence>
<protein>
    <submittedName>
        <fullName evidence="1">Uncharacterized protein</fullName>
    </submittedName>
</protein>
<accession>A0ACC1J423</accession>
<keyword evidence="2" id="KW-1185">Reference proteome</keyword>
<proteinExistence type="predicted"/>